<gene>
    <name evidence="1" type="ORF">AMQ22_01533</name>
</gene>
<comment type="caution">
    <text evidence="1">The sequence shown here is derived from an EMBL/GenBank/DDBJ whole genome shotgun (WGS) entry which is preliminary data.</text>
</comment>
<dbReference type="Proteomes" id="UP000075398">
    <property type="component" value="Unassembled WGS sequence"/>
</dbReference>
<accession>A0A150IYF4</accession>
<protein>
    <submittedName>
        <fullName evidence="1">Uncharacterized protein</fullName>
    </submittedName>
</protein>
<name>A0A150IYF4_9EURY</name>
<organism evidence="1 2">
    <name type="scientific">Candidatus Methanofastidiosum methylothiophilum</name>
    <dbReference type="NCBI Taxonomy" id="1705564"/>
    <lineage>
        <taxon>Archaea</taxon>
        <taxon>Methanobacteriati</taxon>
        <taxon>Methanobacteriota</taxon>
        <taxon>Stenosarchaea group</taxon>
        <taxon>Candidatus Methanofastidiosia</taxon>
        <taxon>Candidatus Methanofastidiosales</taxon>
        <taxon>Candidatus Methanofastidiosaceae</taxon>
        <taxon>Candidatus Methanofastidiosum</taxon>
    </lineage>
</organism>
<dbReference type="EMBL" id="LNGC01000082">
    <property type="protein sequence ID" value="KYC49989.1"/>
    <property type="molecule type" value="Genomic_DNA"/>
</dbReference>
<evidence type="ECO:0000313" key="1">
    <source>
        <dbReference type="EMBL" id="KYC49989.1"/>
    </source>
</evidence>
<proteinExistence type="predicted"/>
<dbReference type="AlphaFoldDB" id="A0A150IYF4"/>
<sequence>MAMDIIIDENKEIEDKCRSIEIDGNPSVEEVVVIISLFNFSEVDK</sequence>
<evidence type="ECO:0000313" key="2">
    <source>
        <dbReference type="Proteomes" id="UP000075398"/>
    </source>
</evidence>
<reference evidence="1 2" key="1">
    <citation type="journal article" date="2016" name="ISME J.">
        <title>Chasing the elusive Euryarchaeota class WSA2: genomes reveal a uniquely fastidious methyl-reducing methanogen.</title>
        <authorList>
            <person name="Nobu M.K."/>
            <person name="Narihiro T."/>
            <person name="Kuroda K."/>
            <person name="Mei R."/>
            <person name="Liu W.T."/>
        </authorList>
    </citation>
    <scope>NUCLEOTIDE SEQUENCE [LARGE SCALE GENOMIC DNA]</scope>
    <source>
        <strain evidence="1">U1lsi0528_Bin055</strain>
    </source>
</reference>